<feature type="domain" description="PLD phosphodiesterase" evidence="1">
    <location>
        <begin position="177"/>
        <end position="204"/>
    </location>
</feature>
<organism evidence="2 3">
    <name type="scientific">Moraxella bovoculi 237</name>
    <dbReference type="NCBI Taxonomy" id="743974"/>
    <lineage>
        <taxon>Bacteria</taxon>
        <taxon>Pseudomonadati</taxon>
        <taxon>Pseudomonadota</taxon>
        <taxon>Gammaproteobacteria</taxon>
        <taxon>Moraxellales</taxon>
        <taxon>Moraxellaceae</taxon>
        <taxon>Moraxella</taxon>
    </lineage>
</organism>
<dbReference type="PANTHER" id="PTHR21248:SF12">
    <property type="entry name" value="CARDIOLIPIN SYNTHASE C"/>
    <property type="match status" value="1"/>
</dbReference>
<dbReference type="InterPro" id="IPR001736">
    <property type="entry name" value="PLipase_D/transphosphatidylase"/>
</dbReference>
<dbReference type="GO" id="GO:0032049">
    <property type="term" value="P:cardiolipin biosynthetic process"/>
    <property type="evidence" value="ECO:0007669"/>
    <property type="project" value="UniProtKB-ARBA"/>
</dbReference>
<dbReference type="SMART" id="SM00155">
    <property type="entry name" value="PLDc"/>
    <property type="match status" value="2"/>
</dbReference>
<dbReference type="Proteomes" id="UP000035860">
    <property type="component" value="Unassembled WGS sequence"/>
</dbReference>
<dbReference type="InterPro" id="IPR025202">
    <property type="entry name" value="PLD-like_dom"/>
</dbReference>
<accession>A0A066UB81</accession>
<dbReference type="RefSeq" id="WP_265013598.1">
    <property type="nucleotide sequence ID" value="NZ_AOMT01000043.1"/>
</dbReference>
<dbReference type="GO" id="GO:0030572">
    <property type="term" value="F:phosphatidyltransferase activity"/>
    <property type="evidence" value="ECO:0007669"/>
    <property type="project" value="UniProtKB-ARBA"/>
</dbReference>
<gene>
    <name evidence="2" type="ORF">MBO_09523</name>
</gene>
<evidence type="ECO:0000313" key="2">
    <source>
        <dbReference type="EMBL" id="KDN24375.1"/>
    </source>
</evidence>
<dbReference type="Gene3D" id="3.30.870.10">
    <property type="entry name" value="Endonuclease Chain A"/>
    <property type="match status" value="2"/>
</dbReference>
<dbReference type="PROSITE" id="PS50035">
    <property type="entry name" value="PLD"/>
    <property type="match status" value="2"/>
</dbReference>
<comment type="caution">
    <text evidence="2">The sequence shown here is derived from an EMBL/GenBank/DDBJ whole genome shotgun (WGS) entry which is preliminary data.</text>
</comment>
<dbReference type="eggNOG" id="COG1502">
    <property type="taxonomic scope" value="Bacteria"/>
</dbReference>
<dbReference type="PANTHER" id="PTHR21248">
    <property type="entry name" value="CARDIOLIPIN SYNTHASE"/>
    <property type="match status" value="1"/>
</dbReference>
<reference evidence="2 3" key="1">
    <citation type="journal article" date="2014" name="Genome Announc.">
        <title>Draft Genome Sequence of Moraxella bovoculi Strain 237T (ATCC BAA-1259T) Isolated from a Calf with Infectious Bovine Keratoconjunctivitis.</title>
        <authorList>
            <person name="Calcutt M.J."/>
            <person name="Foecking M.F."/>
            <person name="Martin N.T."/>
            <person name="Mhlanga-Mutangadura T."/>
            <person name="Reilly T.J."/>
        </authorList>
    </citation>
    <scope>NUCLEOTIDE SEQUENCE [LARGE SCALE GENOMIC DNA]</scope>
    <source>
        <strain evidence="2 3">237</strain>
    </source>
</reference>
<evidence type="ECO:0000259" key="1">
    <source>
        <dbReference type="PROSITE" id="PS50035"/>
    </source>
</evidence>
<protein>
    <submittedName>
        <fullName evidence="2">Phospholipase D/transphosphatidylase</fullName>
    </submittedName>
</protein>
<proteinExistence type="predicted"/>
<dbReference type="AlphaFoldDB" id="A0A066UB81"/>
<dbReference type="SUPFAM" id="SSF56024">
    <property type="entry name" value="Phospholipase D/nuclease"/>
    <property type="match status" value="2"/>
</dbReference>
<dbReference type="CDD" id="cd09111">
    <property type="entry name" value="PLDc_ymdC_like_1"/>
    <property type="match status" value="1"/>
</dbReference>
<dbReference type="Pfam" id="PF13091">
    <property type="entry name" value="PLDc_2"/>
    <property type="match status" value="2"/>
</dbReference>
<dbReference type="EMBL" id="AOMT01000043">
    <property type="protein sequence ID" value="KDN24375.1"/>
    <property type="molecule type" value="Genomic_DNA"/>
</dbReference>
<evidence type="ECO:0000313" key="3">
    <source>
        <dbReference type="Proteomes" id="UP000035860"/>
    </source>
</evidence>
<feature type="domain" description="PLD phosphodiesterase" evidence="1">
    <location>
        <begin position="407"/>
        <end position="434"/>
    </location>
</feature>
<keyword evidence="3" id="KW-1185">Reference proteome</keyword>
<name>A0A066UB81_9GAMM</name>
<dbReference type="CDD" id="cd09113">
    <property type="entry name" value="PLDc_ymdC_like_2"/>
    <property type="match status" value="1"/>
</dbReference>
<sequence length="516" mass="58152">MMIWRSLPCWVRGVVIGLLLLVLAVALLAVLSHRPLPENVQKTVSTHLMPSPDGNIAKRLLPEISEHSGESGIYTLANSRDAFLARLALVEMAEQSLDLQYYIYHDDISGRLLSQRLIAAADRGVRVRLLLDDHTMAGMDGVIRRLDDHDNIEVRLFNPYMQRRFRPLGYLTDFFRLNRRMHNKSMTADSIVSIVGGRNIGDEYFDATSGMMFADLDVAVVGQAAHETAEDFDRYWNNQSAYPAQVIIGDVEPADLSGVSDEAREYLSLLMQANFANYLTDGQMPWVWTKTQFISDHPDKVLKKQEKENILDRYISPLMENTQNELVIVSPYFVPTRQGEEMLSKLAKNGKTVQVLTNTLAANDVAVVHSGYAKYRKDLLQSGVKLYELKDDATVKPAAVRSAYDGQGASLHAKTFAVDGRYLYVGSFNMDPRSANLNTEMGLLIDSPKLAKDLMDQLSVNLPKHTYAVSLNDKGKMIWTTIEDGETIQRTHEPESSLFRRVQVWIASQLPIEWLL</sequence>